<evidence type="ECO:0000313" key="2">
    <source>
        <dbReference type="EMBL" id="KAL3731938.1"/>
    </source>
</evidence>
<sequence>MDQHSSVLWPESLGPRPYGIGYARGEPMPSAAGARPFPSSDHAPNTLGSGSPYGENYSFGDAEDQFYYYGHRPCDGTPRDGRDQSMDPWLLALMEDLKELYVRRQHTFRKLFPKLHHEIDQKLEDALRSNRTREARAFQRSLSVGSPRLPGRDGGVGDEPELRLNRFKVRTVDLEDDVVESGGQQGGQGGKGGTASGSGGSGGGGGGTKYGGT</sequence>
<feature type="region of interest" description="Disordered" evidence="1">
    <location>
        <begin position="175"/>
        <end position="213"/>
    </location>
</feature>
<dbReference type="PANTHER" id="PTHR37725:SF1">
    <property type="match status" value="1"/>
</dbReference>
<accession>A0ABD3JWV0</accession>
<evidence type="ECO:0000313" key="3">
    <source>
        <dbReference type="Proteomes" id="UP001634007"/>
    </source>
</evidence>
<feature type="region of interest" description="Disordered" evidence="1">
    <location>
        <begin position="1"/>
        <end position="55"/>
    </location>
</feature>
<dbReference type="EMBL" id="JBJKBG010000007">
    <property type="protein sequence ID" value="KAL3731938.1"/>
    <property type="molecule type" value="Genomic_DNA"/>
</dbReference>
<proteinExistence type="predicted"/>
<evidence type="ECO:0000256" key="1">
    <source>
        <dbReference type="SAM" id="MobiDB-lite"/>
    </source>
</evidence>
<keyword evidence="3" id="KW-1185">Reference proteome</keyword>
<gene>
    <name evidence="2" type="ORF">ACJRO7_028749</name>
</gene>
<comment type="caution">
    <text evidence="2">The sequence shown here is derived from an EMBL/GenBank/DDBJ whole genome shotgun (WGS) entry which is preliminary data.</text>
</comment>
<protein>
    <submittedName>
        <fullName evidence="2">Uncharacterized protein</fullName>
    </submittedName>
</protein>
<feature type="region of interest" description="Disordered" evidence="1">
    <location>
        <begin position="138"/>
        <end position="161"/>
    </location>
</feature>
<feature type="compositionally biased region" description="Gly residues" evidence="1">
    <location>
        <begin position="183"/>
        <end position="213"/>
    </location>
</feature>
<dbReference type="Proteomes" id="UP001634007">
    <property type="component" value="Unassembled WGS sequence"/>
</dbReference>
<dbReference type="AlphaFoldDB" id="A0ABD3JWV0"/>
<reference evidence="2 3" key="1">
    <citation type="submission" date="2024-11" db="EMBL/GenBank/DDBJ databases">
        <title>Chromosome-level genome assembly of Eucalyptus globulus Labill. provides insights into its genome evolution.</title>
        <authorList>
            <person name="Li X."/>
        </authorList>
    </citation>
    <scope>NUCLEOTIDE SEQUENCE [LARGE SCALE GENOMIC DNA]</scope>
    <source>
        <strain evidence="2">CL2024</strain>
        <tissue evidence="2">Fresh tender leaves</tissue>
    </source>
</reference>
<dbReference type="PANTHER" id="PTHR37725">
    <property type="match status" value="1"/>
</dbReference>
<name>A0ABD3JWV0_EUCGL</name>
<organism evidence="2 3">
    <name type="scientific">Eucalyptus globulus</name>
    <name type="common">Tasmanian blue gum</name>
    <dbReference type="NCBI Taxonomy" id="34317"/>
    <lineage>
        <taxon>Eukaryota</taxon>
        <taxon>Viridiplantae</taxon>
        <taxon>Streptophyta</taxon>
        <taxon>Embryophyta</taxon>
        <taxon>Tracheophyta</taxon>
        <taxon>Spermatophyta</taxon>
        <taxon>Magnoliopsida</taxon>
        <taxon>eudicotyledons</taxon>
        <taxon>Gunneridae</taxon>
        <taxon>Pentapetalae</taxon>
        <taxon>rosids</taxon>
        <taxon>malvids</taxon>
        <taxon>Myrtales</taxon>
        <taxon>Myrtaceae</taxon>
        <taxon>Myrtoideae</taxon>
        <taxon>Eucalypteae</taxon>
        <taxon>Eucalyptus</taxon>
    </lineage>
</organism>